<feature type="transmembrane region" description="Helical" evidence="1">
    <location>
        <begin position="338"/>
        <end position="357"/>
    </location>
</feature>
<feature type="transmembrane region" description="Helical" evidence="1">
    <location>
        <begin position="280"/>
        <end position="300"/>
    </location>
</feature>
<organism evidence="2 3">
    <name type="scientific">Shouchella xiaoxiensis</name>
    <dbReference type="NCBI Taxonomy" id="766895"/>
    <lineage>
        <taxon>Bacteria</taxon>
        <taxon>Bacillati</taxon>
        <taxon>Bacillota</taxon>
        <taxon>Bacilli</taxon>
        <taxon>Bacillales</taxon>
        <taxon>Bacillaceae</taxon>
        <taxon>Shouchella</taxon>
    </lineage>
</organism>
<dbReference type="PANTHER" id="PTHR34289">
    <property type="entry name" value="PROTEIN, PUTATIVE (DUF819)-RELATED"/>
    <property type="match status" value="1"/>
</dbReference>
<feature type="transmembrane region" description="Helical" evidence="1">
    <location>
        <begin position="94"/>
        <end position="116"/>
    </location>
</feature>
<dbReference type="EMBL" id="JAFBCV010000001">
    <property type="protein sequence ID" value="MBM7837235.1"/>
    <property type="molecule type" value="Genomic_DNA"/>
</dbReference>
<dbReference type="Pfam" id="PF05684">
    <property type="entry name" value="DUF819"/>
    <property type="match status" value="1"/>
</dbReference>
<keyword evidence="1" id="KW-1133">Transmembrane helix</keyword>
<sequence length="396" mass="42771">MDSLIHSESTLLIWMVVISVVALALTLEKKFTWAAKISATMICLFAGLALANVGLIPFESTVYSNITGILLPLSIPLLLLQCDLRKIFKESGHMFITFNVVAVACFLGALLIPLFLGGMDGIKEYAAAQTGGWIGGTVNVVSLSQVFALNPEWLFGITIVGNLFVGLMIGVQGLLYQSSFFKKHLRYGSSEEDMDHFDEQSRQTEKNPLTIVSIFQALAVGFIILAASSLIADQVNSIENTSFVIQQIFGNIYILMTIITTILATLFPKILGNISGADKIGMVLLLMWFVTVGTTANIGMVIESGVVVFLLYTAVTIFAALIILSLGKVFKWRIENMFISLNACIGGPPTVVALIAAQKWRKLLVPAILVALYGIIIGNIAGIAVGNIWGALPFTD</sequence>
<reference evidence="2" key="1">
    <citation type="submission" date="2021-01" db="EMBL/GenBank/DDBJ databases">
        <title>Genomic Encyclopedia of Type Strains, Phase IV (KMG-IV): sequencing the most valuable type-strain genomes for metagenomic binning, comparative biology and taxonomic classification.</title>
        <authorList>
            <person name="Goeker M."/>
        </authorList>
    </citation>
    <scope>NUCLEOTIDE SEQUENCE</scope>
    <source>
        <strain evidence="2">DSM 21943</strain>
    </source>
</reference>
<feature type="transmembrane region" description="Helical" evidence="1">
    <location>
        <begin position="12"/>
        <end position="27"/>
    </location>
</feature>
<feature type="transmembrane region" description="Helical" evidence="1">
    <location>
        <begin position="306"/>
        <end position="326"/>
    </location>
</feature>
<keyword evidence="3" id="KW-1185">Reference proteome</keyword>
<dbReference type="InterPro" id="IPR008537">
    <property type="entry name" value="DUF819"/>
</dbReference>
<feature type="transmembrane region" description="Helical" evidence="1">
    <location>
        <begin position="363"/>
        <end position="392"/>
    </location>
</feature>
<feature type="transmembrane region" description="Helical" evidence="1">
    <location>
        <begin position="153"/>
        <end position="176"/>
    </location>
</feature>
<dbReference type="RefSeq" id="WP_204464129.1">
    <property type="nucleotide sequence ID" value="NZ_JAFBCV010000001.1"/>
</dbReference>
<evidence type="ECO:0000256" key="1">
    <source>
        <dbReference type="SAM" id="Phobius"/>
    </source>
</evidence>
<dbReference type="PANTHER" id="PTHR34289:SF8">
    <property type="entry name" value="DUF819 DOMAIN-CONTAINING PROTEIN"/>
    <property type="match status" value="1"/>
</dbReference>
<keyword evidence="1" id="KW-0812">Transmembrane</keyword>
<comment type="caution">
    <text evidence="2">The sequence shown here is derived from an EMBL/GenBank/DDBJ whole genome shotgun (WGS) entry which is preliminary data.</text>
</comment>
<feature type="transmembrane region" description="Helical" evidence="1">
    <location>
        <begin position="244"/>
        <end position="268"/>
    </location>
</feature>
<feature type="transmembrane region" description="Helical" evidence="1">
    <location>
        <begin position="62"/>
        <end position="82"/>
    </location>
</feature>
<protein>
    <submittedName>
        <fullName evidence="2">Membrane protein</fullName>
    </submittedName>
</protein>
<feature type="transmembrane region" description="Helical" evidence="1">
    <location>
        <begin position="209"/>
        <end position="232"/>
    </location>
</feature>
<evidence type="ECO:0000313" key="3">
    <source>
        <dbReference type="Proteomes" id="UP001179280"/>
    </source>
</evidence>
<accession>A0ABS2SNZ8</accession>
<gene>
    <name evidence="2" type="ORF">JOC54_000466</name>
</gene>
<feature type="transmembrane region" description="Helical" evidence="1">
    <location>
        <begin position="39"/>
        <end position="56"/>
    </location>
</feature>
<proteinExistence type="predicted"/>
<evidence type="ECO:0000313" key="2">
    <source>
        <dbReference type="EMBL" id="MBM7837235.1"/>
    </source>
</evidence>
<name>A0ABS2SNZ8_9BACI</name>
<dbReference type="Proteomes" id="UP001179280">
    <property type="component" value="Unassembled WGS sequence"/>
</dbReference>
<keyword evidence="1" id="KW-0472">Membrane</keyword>